<dbReference type="EC" id="1.5.1.3" evidence="3 8"/>
<name>A0A552X5R2_9GAMM</name>
<dbReference type="RefSeq" id="WP_143235268.1">
    <property type="nucleotide sequence ID" value="NZ_VJWL01000001.1"/>
</dbReference>
<dbReference type="CDD" id="cd00209">
    <property type="entry name" value="DHFR"/>
    <property type="match status" value="1"/>
</dbReference>
<comment type="catalytic activity">
    <reaction evidence="8">
        <text>(6S)-5,6,7,8-tetrahydrofolate + NADP(+) = 7,8-dihydrofolate + NADPH + H(+)</text>
        <dbReference type="Rhea" id="RHEA:15009"/>
        <dbReference type="ChEBI" id="CHEBI:15378"/>
        <dbReference type="ChEBI" id="CHEBI:57451"/>
        <dbReference type="ChEBI" id="CHEBI:57453"/>
        <dbReference type="ChEBI" id="CHEBI:57783"/>
        <dbReference type="ChEBI" id="CHEBI:58349"/>
        <dbReference type="EC" id="1.5.1.3"/>
    </reaction>
</comment>
<dbReference type="PANTHER" id="PTHR48069">
    <property type="entry name" value="DIHYDROFOLATE REDUCTASE"/>
    <property type="match status" value="1"/>
</dbReference>
<comment type="caution">
    <text evidence="11">The sequence shown here is derived from an EMBL/GenBank/DDBJ whole genome shotgun (WGS) entry which is preliminary data.</text>
</comment>
<evidence type="ECO:0000256" key="6">
    <source>
        <dbReference type="ARBA" id="ARBA00023002"/>
    </source>
</evidence>
<dbReference type="GO" id="GO:0046655">
    <property type="term" value="P:folic acid metabolic process"/>
    <property type="evidence" value="ECO:0007669"/>
    <property type="project" value="TreeGrafter"/>
</dbReference>
<dbReference type="PROSITE" id="PS00075">
    <property type="entry name" value="DHFR_1"/>
    <property type="match status" value="1"/>
</dbReference>
<evidence type="ECO:0000256" key="8">
    <source>
        <dbReference type="PIRNR" id="PIRNR000194"/>
    </source>
</evidence>
<dbReference type="InterPro" id="IPR001796">
    <property type="entry name" value="DHFR_dom"/>
</dbReference>
<organism evidence="11 12">
    <name type="scientific">Aliidiomarina halalkaliphila</name>
    <dbReference type="NCBI Taxonomy" id="2593535"/>
    <lineage>
        <taxon>Bacteria</taxon>
        <taxon>Pseudomonadati</taxon>
        <taxon>Pseudomonadota</taxon>
        <taxon>Gammaproteobacteria</taxon>
        <taxon>Alteromonadales</taxon>
        <taxon>Idiomarinaceae</taxon>
        <taxon>Aliidiomarina</taxon>
    </lineage>
</organism>
<dbReference type="AlphaFoldDB" id="A0A552X5R2"/>
<comment type="function">
    <text evidence="7 8">Key enzyme in folate metabolism. Catalyzes an essential reaction for de novo glycine and purine synthesis, and for DNA precursor synthesis.</text>
</comment>
<dbReference type="InterPro" id="IPR017925">
    <property type="entry name" value="DHFR_CS"/>
</dbReference>
<dbReference type="GO" id="GO:0005829">
    <property type="term" value="C:cytosol"/>
    <property type="evidence" value="ECO:0007669"/>
    <property type="project" value="TreeGrafter"/>
</dbReference>
<keyword evidence="6 8" id="KW-0560">Oxidoreductase</keyword>
<dbReference type="SUPFAM" id="SSF53597">
    <property type="entry name" value="Dihydrofolate reductase-like"/>
    <property type="match status" value="1"/>
</dbReference>
<dbReference type="OrthoDB" id="9804315at2"/>
<comment type="similarity">
    <text evidence="2 8 9">Belongs to the dihydrofolate reductase family.</text>
</comment>
<evidence type="ECO:0000313" key="12">
    <source>
        <dbReference type="Proteomes" id="UP000320359"/>
    </source>
</evidence>
<dbReference type="PRINTS" id="PR00070">
    <property type="entry name" value="DHFR"/>
</dbReference>
<evidence type="ECO:0000256" key="1">
    <source>
        <dbReference type="ARBA" id="ARBA00004903"/>
    </source>
</evidence>
<feature type="domain" description="DHFR" evidence="10">
    <location>
        <begin position="2"/>
        <end position="164"/>
    </location>
</feature>
<evidence type="ECO:0000256" key="5">
    <source>
        <dbReference type="ARBA" id="ARBA00022857"/>
    </source>
</evidence>
<gene>
    <name evidence="11" type="primary">folA</name>
    <name evidence="11" type="ORF">FM042_05880</name>
</gene>
<keyword evidence="4 8" id="KW-0554">One-carbon metabolism</keyword>
<dbReference type="Proteomes" id="UP000320359">
    <property type="component" value="Unassembled WGS sequence"/>
</dbReference>
<reference evidence="11 12" key="1">
    <citation type="submission" date="2019-07" db="EMBL/GenBank/DDBJ databases">
        <authorList>
            <person name="Yang M."/>
            <person name="Zhao D."/>
            <person name="Xiang H."/>
        </authorList>
    </citation>
    <scope>NUCLEOTIDE SEQUENCE [LARGE SCALE GENOMIC DNA]</scope>
    <source>
        <strain evidence="11 12">IM1326</strain>
    </source>
</reference>
<dbReference type="EMBL" id="VJWL01000001">
    <property type="protein sequence ID" value="TRW50358.1"/>
    <property type="molecule type" value="Genomic_DNA"/>
</dbReference>
<keyword evidence="12" id="KW-1185">Reference proteome</keyword>
<dbReference type="NCBIfam" id="NF008037">
    <property type="entry name" value="PRK10769.1"/>
    <property type="match status" value="1"/>
</dbReference>
<dbReference type="Gene3D" id="3.40.430.10">
    <property type="entry name" value="Dihydrofolate Reductase, subunit A"/>
    <property type="match status" value="1"/>
</dbReference>
<proteinExistence type="inferred from homology"/>
<dbReference type="GO" id="GO:0046452">
    <property type="term" value="P:dihydrofolate metabolic process"/>
    <property type="evidence" value="ECO:0007669"/>
    <property type="project" value="TreeGrafter"/>
</dbReference>
<dbReference type="GO" id="GO:0006730">
    <property type="term" value="P:one-carbon metabolic process"/>
    <property type="evidence" value="ECO:0007669"/>
    <property type="project" value="UniProtKB-KW"/>
</dbReference>
<evidence type="ECO:0000313" key="11">
    <source>
        <dbReference type="EMBL" id="TRW50358.1"/>
    </source>
</evidence>
<evidence type="ECO:0000256" key="3">
    <source>
        <dbReference type="ARBA" id="ARBA00012856"/>
    </source>
</evidence>
<dbReference type="GO" id="GO:0070401">
    <property type="term" value="F:NADP+ binding"/>
    <property type="evidence" value="ECO:0007669"/>
    <property type="project" value="UniProtKB-ARBA"/>
</dbReference>
<sequence>MHVSLIAAMANNRVIGYQGDMPWHLPAELRYFKELTLGKPIVMGRKTFASIGRALPGRTNIVLTRQAADLPEGVIAVSSVDDALAQAKAVAGDDGEVMIIGGGEIYNAFLPQATRLYLTHIDLETKGDTWFPEWRDEQWQKTLLRESAATADNPLAFKGYLYERL</sequence>
<dbReference type="InterPro" id="IPR012259">
    <property type="entry name" value="DHFR"/>
</dbReference>
<dbReference type="PANTHER" id="PTHR48069:SF3">
    <property type="entry name" value="DIHYDROFOLATE REDUCTASE"/>
    <property type="match status" value="1"/>
</dbReference>
<dbReference type="UniPathway" id="UPA00077">
    <property type="reaction ID" value="UER00158"/>
</dbReference>
<evidence type="ECO:0000256" key="7">
    <source>
        <dbReference type="ARBA" id="ARBA00025067"/>
    </source>
</evidence>
<dbReference type="Pfam" id="PF00186">
    <property type="entry name" value="DHFR_1"/>
    <property type="match status" value="1"/>
</dbReference>
<keyword evidence="5 8" id="KW-0521">NADP</keyword>
<comment type="pathway">
    <text evidence="1 8">Cofactor biosynthesis; tetrahydrofolate biosynthesis; 5,6,7,8-tetrahydrofolate from 7,8-dihydrofolate: step 1/1.</text>
</comment>
<dbReference type="PIRSF" id="PIRSF000194">
    <property type="entry name" value="DHFR"/>
    <property type="match status" value="1"/>
</dbReference>
<evidence type="ECO:0000256" key="9">
    <source>
        <dbReference type="RuleBase" id="RU004474"/>
    </source>
</evidence>
<dbReference type="GO" id="GO:0046654">
    <property type="term" value="P:tetrahydrofolate biosynthetic process"/>
    <property type="evidence" value="ECO:0007669"/>
    <property type="project" value="UniProtKB-UniPathway"/>
</dbReference>
<protein>
    <recommendedName>
        <fullName evidence="3 8">Dihydrofolate reductase</fullName>
        <ecNumber evidence="3 8">1.5.1.3</ecNumber>
    </recommendedName>
</protein>
<dbReference type="PROSITE" id="PS51330">
    <property type="entry name" value="DHFR_2"/>
    <property type="match status" value="1"/>
</dbReference>
<evidence type="ECO:0000256" key="2">
    <source>
        <dbReference type="ARBA" id="ARBA00009539"/>
    </source>
</evidence>
<dbReference type="InterPro" id="IPR024072">
    <property type="entry name" value="DHFR-like_dom_sf"/>
</dbReference>
<dbReference type="GO" id="GO:0004146">
    <property type="term" value="F:dihydrofolate reductase activity"/>
    <property type="evidence" value="ECO:0007669"/>
    <property type="project" value="UniProtKB-EC"/>
</dbReference>
<evidence type="ECO:0000256" key="4">
    <source>
        <dbReference type="ARBA" id="ARBA00022563"/>
    </source>
</evidence>
<evidence type="ECO:0000259" key="10">
    <source>
        <dbReference type="PROSITE" id="PS51330"/>
    </source>
</evidence>
<dbReference type="FunFam" id="3.40.430.10:FF:000001">
    <property type="entry name" value="Dihydrofolate reductase"/>
    <property type="match status" value="1"/>
</dbReference>
<accession>A0A552X5R2</accession>